<dbReference type="Proteomes" id="UP000244649">
    <property type="component" value="Unassembled WGS sequence"/>
</dbReference>
<feature type="transmembrane region" description="Helical" evidence="1">
    <location>
        <begin position="34"/>
        <end position="55"/>
    </location>
</feature>
<name>A0A2T7W767_MICTE</name>
<keyword evidence="1" id="KW-0812">Transmembrane</keyword>
<keyword evidence="1" id="KW-0472">Membrane</keyword>
<reference evidence="2 3" key="1">
    <citation type="submission" date="2018-04" db="EMBL/GenBank/DDBJ databases">
        <authorList>
            <person name="Go L.Y."/>
            <person name="Mitchell J.A."/>
        </authorList>
    </citation>
    <scope>NUCLEOTIDE SEQUENCE [LARGE SCALE GENOMIC DNA]</scope>
    <source>
        <strain evidence="2 3">TPD7010</strain>
    </source>
</reference>
<feature type="transmembrane region" description="Helical" evidence="1">
    <location>
        <begin position="61"/>
        <end position="82"/>
    </location>
</feature>
<accession>A0A2T7W767</accession>
<evidence type="ECO:0000256" key="1">
    <source>
        <dbReference type="SAM" id="Phobius"/>
    </source>
</evidence>
<organism evidence="2 3">
    <name type="scientific">Microbacterium testaceum</name>
    <name type="common">Aureobacterium testaceum</name>
    <name type="synonym">Brevibacterium testaceum</name>
    <dbReference type="NCBI Taxonomy" id="2033"/>
    <lineage>
        <taxon>Bacteria</taxon>
        <taxon>Bacillati</taxon>
        <taxon>Actinomycetota</taxon>
        <taxon>Actinomycetes</taxon>
        <taxon>Micrococcales</taxon>
        <taxon>Microbacteriaceae</taxon>
        <taxon>Microbacterium</taxon>
    </lineage>
</organism>
<gene>
    <name evidence="2" type="ORF">DC432_13065</name>
</gene>
<sequence length="143" mass="15278">MDHMPTVTPAEARALLDHADSISHTAHNATRWPYITFILALGVATSMGTFAMALATGDAFGLAYVGLLAVAFALIIFFVISIQGRSAFARGRRWTVYIASWFVSYALAISVVIWAHGNVLLAGLASGLVLFVSFVCAAREGRS</sequence>
<evidence type="ECO:0000313" key="2">
    <source>
        <dbReference type="EMBL" id="PVE65374.1"/>
    </source>
</evidence>
<feature type="transmembrane region" description="Helical" evidence="1">
    <location>
        <begin position="120"/>
        <end position="138"/>
    </location>
</feature>
<dbReference type="EMBL" id="QDFT01000039">
    <property type="protein sequence ID" value="PVE65374.1"/>
    <property type="molecule type" value="Genomic_DNA"/>
</dbReference>
<comment type="caution">
    <text evidence="2">The sequence shown here is derived from an EMBL/GenBank/DDBJ whole genome shotgun (WGS) entry which is preliminary data.</text>
</comment>
<dbReference type="AlphaFoldDB" id="A0A2T7W767"/>
<protein>
    <submittedName>
        <fullName evidence="2">Chemotaxis protein CheY</fullName>
    </submittedName>
</protein>
<keyword evidence="1" id="KW-1133">Transmembrane helix</keyword>
<feature type="transmembrane region" description="Helical" evidence="1">
    <location>
        <begin position="94"/>
        <end position="114"/>
    </location>
</feature>
<proteinExistence type="predicted"/>
<evidence type="ECO:0000313" key="3">
    <source>
        <dbReference type="Proteomes" id="UP000244649"/>
    </source>
</evidence>